<dbReference type="SUPFAM" id="SSF55874">
    <property type="entry name" value="ATPase domain of HSP90 chaperone/DNA topoisomerase II/histidine kinase"/>
    <property type="match status" value="1"/>
</dbReference>
<dbReference type="InterPro" id="IPR003594">
    <property type="entry name" value="HATPase_dom"/>
</dbReference>
<keyword evidence="2" id="KW-0808">Transferase</keyword>
<dbReference type="EMBL" id="FTPP01000001">
    <property type="protein sequence ID" value="SIT85845.1"/>
    <property type="molecule type" value="Genomic_DNA"/>
</dbReference>
<evidence type="ECO:0000313" key="2">
    <source>
        <dbReference type="EMBL" id="SIT85845.1"/>
    </source>
</evidence>
<organism evidence="2 3">
    <name type="scientific">Pontibacter indicus</name>
    <dbReference type="NCBI Taxonomy" id="1317125"/>
    <lineage>
        <taxon>Bacteria</taxon>
        <taxon>Pseudomonadati</taxon>
        <taxon>Bacteroidota</taxon>
        <taxon>Cytophagia</taxon>
        <taxon>Cytophagales</taxon>
        <taxon>Hymenobacteraceae</taxon>
        <taxon>Pontibacter</taxon>
    </lineage>
</organism>
<evidence type="ECO:0000259" key="1">
    <source>
        <dbReference type="SMART" id="SM00387"/>
    </source>
</evidence>
<dbReference type="AlphaFoldDB" id="A0A1R3X4F9"/>
<name>A0A1R3X4F9_9BACT</name>
<feature type="domain" description="Histidine kinase/HSP90-like ATPase" evidence="1">
    <location>
        <begin position="36"/>
        <end position="136"/>
    </location>
</feature>
<keyword evidence="3" id="KW-1185">Reference proteome</keyword>
<accession>A0A1R3X4F9</accession>
<dbReference type="SMART" id="SM00387">
    <property type="entry name" value="HATPase_c"/>
    <property type="match status" value="1"/>
</dbReference>
<dbReference type="Proteomes" id="UP000187181">
    <property type="component" value="Unassembled WGS sequence"/>
</dbReference>
<dbReference type="Pfam" id="PF02518">
    <property type="entry name" value="HATPase_c"/>
    <property type="match status" value="1"/>
</dbReference>
<dbReference type="CDD" id="cd16934">
    <property type="entry name" value="HATPase_RsbT-like"/>
    <property type="match status" value="1"/>
</dbReference>
<dbReference type="Gene3D" id="3.30.565.10">
    <property type="entry name" value="Histidine kinase-like ATPase, C-terminal domain"/>
    <property type="match status" value="1"/>
</dbReference>
<gene>
    <name evidence="2" type="ORF">SAMN05444128_1610</name>
</gene>
<evidence type="ECO:0000313" key="3">
    <source>
        <dbReference type="Proteomes" id="UP000187181"/>
    </source>
</evidence>
<proteinExistence type="predicted"/>
<dbReference type="InterPro" id="IPR036890">
    <property type="entry name" value="HATPase_C_sf"/>
</dbReference>
<protein>
    <submittedName>
        <fullName evidence="2">Serine/threonine-protein kinase RsbT</fullName>
    </submittedName>
</protein>
<dbReference type="STRING" id="1317125.SAMN05444128_1610"/>
<sequence length="137" mass="15050">MIVMTKDTMDIVREQDVVPFRNRVREFGTRIGMSLVNQTKLITAASELVRNMLKYANGGKVILEVISHNAKTGIRLTFSDQGPGIPDIAQAMRDGFSTGRSLGLGLPGAKRLVNEFDLKSTPGEGTTVTVIHWKHGR</sequence>
<keyword evidence="2" id="KW-0418">Kinase</keyword>
<dbReference type="GO" id="GO:0016301">
    <property type="term" value="F:kinase activity"/>
    <property type="evidence" value="ECO:0007669"/>
    <property type="project" value="UniProtKB-KW"/>
</dbReference>
<reference evidence="3" key="1">
    <citation type="submission" date="2017-01" db="EMBL/GenBank/DDBJ databases">
        <authorList>
            <person name="Varghese N."/>
            <person name="Submissions S."/>
        </authorList>
    </citation>
    <scope>NUCLEOTIDE SEQUENCE [LARGE SCALE GENOMIC DNA]</scope>
    <source>
        <strain evidence="3">LP100</strain>
    </source>
</reference>